<accession>A0A6J7UKV9</accession>
<keyword evidence="2" id="KW-1133">Transmembrane helix</keyword>
<evidence type="ECO:0000313" key="3">
    <source>
        <dbReference type="EMBL" id="CAB5065822.1"/>
    </source>
</evidence>
<reference evidence="3" key="1">
    <citation type="submission" date="2020-05" db="EMBL/GenBank/DDBJ databases">
        <authorList>
            <person name="Chiriac C."/>
            <person name="Salcher M."/>
            <person name="Ghai R."/>
            <person name="Kavagutti S V."/>
        </authorList>
    </citation>
    <scope>NUCLEOTIDE SEQUENCE</scope>
</reference>
<sequence>MFATVGIVTVISAVLILGGIGLFGLTIWFWRTSRPEPEALAPLEIMSERAYLKSKGVDRAFLLNMVRPTSTSEDLPVALQHEPVDVAPDIRVKKEKKPRLIEREDDSSVETPSPMTTVDPLL</sequence>
<protein>
    <submittedName>
        <fullName evidence="3">Unannotated protein</fullName>
    </submittedName>
</protein>
<dbReference type="EMBL" id="CAFBQU010000024">
    <property type="protein sequence ID" value="CAB5065822.1"/>
    <property type="molecule type" value="Genomic_DNA"/>
</dbReference>
<feature type="region of interest" description="Disordered" evidence="1">
    <location>
        <begin position="95"/>
        <end position="122"/>
    </location>
</feature>
<name>A0A6J7UKV9_9ZZZZ</name>
<dbReference type="AlphaFoldDB" id="A0A6J7UKV9"/>
<organism evidence="3">
    <name type="scientific">freshwater metagenome</name>
    <dbReference type="NCBI Taxonomy" id="449393"/>
    <lineage>
        <taxon>unclassified sequences</taxon>
        <taxon>metagenomes</taxon>
        <taxon>ecological metagenomes</taxon>
    </lineage>
</organism>
<proteinExistence type="predicted"/>
<evidence type="ECO:0000256" key="2">
    <source>
        <dbReference type="SAM" id="Phobius"/>
    </source>
</evidence>
<feature type="transmembrane region" description="Helical" evidence="2">
    <location>
        <begin position="6"/>
        <end position="30"/>
    </location>
</feature>
<keyword evidence="2" id="KW-0472">Membrane</keyword>
<evidence type="ECO:0000256" key="1">
    <source>
        <dbReference type="SAM" id="MobiDB-lite"/>
    </source>
</evidence>
<gene>
    <name evidence="3" type="ORF">UFOPK4347_01027</name>
</gene>
<keyword evidence="2" id="KW-0812">Transmembrane</keyword>